<dbReference type="GO" id="GO:0008270">
    <property type="term" value="F:zinc ion binding"/>
    <property type="evidence" value="ECO:0007669"/>
    <property type="project" value="UniProtKB-KW"/>
</dbReference>
<feature type="region of interest" description="Disordered" evidence="8">
    <location>
        <begin position="527"/>
        <end position="553"/>
    </location>
</feature>
<feature type="region of interest" description="Disordered" evidence="8">
    <location>
        <begin position="1"/>
        <end position="93"/>
    </location>
</feature>
<keyword evidence="6" id="KW-0539">Nucleus</keyword>
<reference evidence="11" key="1">
    <citation type="submission" date="2025-08" db="UniProtKB">
        <authorList>
            <consortium name="RefSeq"/>
        </authorList>
    </citation>
    <scope>IDENTIFICATION</scope>
</reference>
<dbReference type="GO" id="GO:0000981">
    <property type="term" value="F:DNA-binding transcription factor activity, RNA polymerase II-specific"/>
    <property type="evidence" value="ECO:0007669"/>
    <property type="project" value="TreeGrafter"/>
</dbReference>
<keyword evidence="5" id="KW-0862">Zinc</keyword>
<feature type="compositionally biased region" description="Polar residues" evidence="8">
    <location>
        <begin position="527"/>
        <end position="552"/>
    </location>
</feature>
<evidence type="ECO:0000256" key="7">
    <source>
        <dbReference type="PROSITE-ProRule" id="PRU00042"/>
    </source>
</evidence>
<evidence type="ECO:0000256" key="3">
    <source>
        <dbReference type="ARBA" id="ARBA00022737"/>
    </source>
</evidence>
<evidence type="ECO:0000256" key="4">
    <source>
        <dbReference type="ARBA" id="ARBA00022771"/>
    </source>
</evidence>
<feature type="region of interest" description="Disordered" evidence="8">
    <location>
        <begin position="214"/>
        <end position="240"/>
    </location>
</feature>
<evidence type="ECO:0000256" key="6">
    <source>
        <dbReference type="ARBA" id="ARBA00023242"/>
    </source>
</evidence>
<keyword evidence="10" id="KW-1185">Reference proteome</keyword>
<feature type="compositionally biased region" description="Basic and acidic residues" evidence="8">
    <location>
        <begin position="67"/>
        <end position="80"/>
    </location>
</feature>
<dbReference type="InterPro" id="IPR013087">
    <property type="entry name" value="Znf_C2H2_type"/>
</dbReference>
<feature type="compositionally biased region" description="Polar residues" evidence="8">
    <location>
        <begin position="605"/>
        <end position="620"/>
    </location>
</feature>
<feature type="compositionally biased region" description="Low complexity" evidence="8">
    <location>
        <begin position="1"/>
        <end position="19"/>
    </location>
</feature>
<feature type="compositionally biased region" description="Polar residues" evidence="8">
    <location>
        <begin position="414"/>
        <end position="425"/>
    </location>
</feature>
<evidence type="ECO:0000259" key="9">
    <source>
        <dbReference type="PROSITE" id="PS50157"/>
    </source>
</evidence>
<dbReference type="Pfam" id="PF00096">
    <property type="entry name" value="zf-C2H2"/>
    <property type="match status" value="1"/>
</dbReference>
<feature type="domain" description="C2H2-type" evidence="9">
    <location>
        <begin position="148"/>
        <end position="166"/>
    </location>
</feature>
<feature type="domain" description="C2H2-type" evidence="9">
    <location>
        <begin position="574"/>
        <end position="601"/>
    </location>
</feature>
<keyword evidence="2" id="KW-0479">Metal-binding</keyword>
<dbReference type="SUPFAM" id="SSF57667">
    <property type="entry name" value="beta-beta-alpha zinc fingers"/>
    <property type="match status" value="3"/>
</dbReference>
<accession>A0A6P7YX34</accession>
<dbReference type="Proteomes" id="UP000515156">
    <property type="component" value="Chromosome 8"/>
</dbReference>
<feature type="region of interest" description="Disordered" evidence="8">
    <location>
        <begin position="414"/>
        <end position="435"/>
    </location>
</feature>
<feature type="compositionally biased region" description="Acidic residues" evidence="8">
    <location>
        <begin position="229"/>
        <end position="240"/>
    </location>
</feature>
<dbReference type="GeneID" id="115475930"/>
<feature type="compositionally biased region" description="Basic and acidic residues" evidence="8">
    <location>
        <begin position="655"/>
        <end position="669"/>
    </location>
</feature>
<proteinExistence type="predicted"/>
<dbReference type="Gene3D" id="3.30.160.60">
    <property type="entry name" value="Classic Zinc Finger"/>
    <property type="match status" value="4"/>
</dbReference>
<dbReference type="KEGG" id="muo:115475930"/>
<dbReference type="InParanoid" id="A0A6P7YX34"/>
<organism evidence="10 11">
    <name type="scientific">Microcaecilia unicolor</name>
    <dbReference type="NCBI Taxonomy" id="1415580"/>
    <lineage>
        <taxon>Eukaryota</taxon>
        <taxon>Metazoa</taxon>
        <taxon>Chordata</taxon>
        <taxon>Craniata</taxon>
        <taxon>Vertebrata</taxon>
        <taxon>Euteleostomi</taxon>
        <taxon>Amphibia</taxon>
        <taxon>Gymnophiona</taxon>
        <taxon>Siphonopidae</taxon>
        <taxon>Microcaecilia</taxon>
    </lineage>
</organism>
<evidence type="ECO:0000256" key="5">
    <source>
        <dbReference type="ARBA" id="ARBA00022833"/>
    </source>
</evidence>
<dbReference type="PANTHER" id="PTHR24394:SF29">
    <property type="entry name" value="MYONEURIN"/>
    <property type="match status" value="1"/>
</dbReference>
<feature type="region of interest" description="Disordered" evidence="8">
    <location>
        <begin position="605"/>
        <end position="669"/>
    </location>
</feature>
<gene>
    <name evidence="11" type="primary">LOC115475930</name>
</gene>
<feature type="domain" description="C2H2-type" evidence="9">
    <location>
        <begin position="481"/>
        <end position="508"/>
    </location>
</feature>
<dbReference type="SMART" id="SM00355">
    <property type="entry name" value="ZnF_C2H2"/>
    <property type="match status" value="7"/>
</dbReference>
<dbReference type="AlphaFoldDB" id="A0A6P7YX34"/>
<evidence type="ECO:0000313" key="11">
    <source>
        <dbReference type="RefSeq" id="XP_030067865.1"/>
    </source>
</evidence>
<evidence type="ECO:0000313" key="10">
    <source>
        <dbReference type="Proteomes" id="UP000515156"/>
    </source>
</evidence>
<dbReference type="PROSITE" id="PS50157">
    <property type="entry name" value="ZINC_FINGER_C2H2_2"/>
    <property type="match status" value="5"/>
</dbReference>
<keyword evidence="3" id="KW-0677">Repeat</keyword>
<keyword evidence="4 7" id="KW-0863">Zinc-finger</keyword>
<comment type="subcellular location">
    <subcellularLocation>
        <location evidence="1">Nucleus</location>
    </subcellularLocation>
</comment>
<dbReference type="GO" id="GO:0005634">
    <property type="term" value="C:nucleus"/>
    <property type="evidence" value="ECO:0007669"/>
    <property type="project" value="UniProtKB-SubCell"/>
</dbReference>
<dbReference type="PANTHER" id="PTHR24394">
    <property type="entry name" value="ZINC FINGER PROTEIN"/>
    <property type="match status" value="1"/>
</dbReference>
<name>A0A6P7YX34_9AMPH</name>
<dbReference type="RefSeq" id="XP_030067865.1">
    <property type="nucleotide sequence ID" value="XM_030212005.1"/>
</dbReference>
<dbReference type="OrthoDB" id="9028103at2759"/>
<evidence type="ECO:0000256" key="1">
    <source>
        <dbReference type="ARBA" id="ARBA00004123"/>
    </source>
</evidence>
<evidence type="ECO:0000256" key="8">
    <source>
        <dbReference type="SAM" id="MobiDB-lite"/>
    </source>
</evidence>
<sequence>MSTETGMEVEVGIEVGAEIELQEGEAPEEAPLILENKKNCPSWDTLVNSDDSSDDDEPLPILQFPGKQRDKPKSIGKEEQPNSYLSQLTSKPKESTDQRVANFAISKGLCKKLQMYGVFLGEEKELWTSTYHGWLAKQAKNDSSPLKHVCQRCGRQFRRMYNLEKHLCLKMAVNFPGLKGKPGEAHGKIGALSLSRSPGRKLCRQYKCGTKNSGGMHVTAGDLSPGKEAEEDNEDEDEDMGLLEDSEKLRVSDTVDMNTLEQMCLQAQNELRLIEEKFRTREKQSSMGRPLSLNKQFHPAGQVNSKLKNLQGKVIVTDSNFFGTQEGSAKAGKDPVPSWTNSIAEKEIKSPHYIYSVSGQVNGQVKPWTSTPFVCKQCGRQFRRHCNLERHVCWNLDPKFSGLKGIKLGVQKSATGQQPSLTVPSDTGKVLSPPDKVSSQELNLQAKAMPSLKKQSVISCEAGKDSDSPSIPIRTLKGVPIMCRECGRQFNRGCDFGTHLRWHMKEAEFLRLKGQIRRLKMSVDAQQEASKQASKSPLSWSSQPLTSENTTGRRAADFFKVTNEPVDPAAGKQYKCDECGREFLHKCNLIRHISWHMEANFFSSKQDGDEQTTTHSNVPSSARDLPTNPVCPSVSEEVNSGYQCSGDLQSAGFKTRPEQKLTDEEPDLHLMVRTDEDDPFEEGPYLLADEQELIERYMVMEVPGDNNMGTKSVMIKLKDNQSLEDMDALQMDLSTDWSLEDDASQRKMQPEEDWSIRIPSARDQAMYAFLGSLASKMSSRLKGMRRFKCWDCGVQYPWLSELRRHLDAQKKKGRRAHRCECGKAFWGQLHFLRHQLQHLEDTTFICATCGQSLTRYKQLLSHSRIHPNVSHFQCSCGAQFSRLPRYLWHTLRNTRMRRGR</sequence>
<feature type="domain" description="C2H2-type" evidence="9">
    <location>
        <begin position="373"/>
        <end position="391"/>
    </location>
</feature>
<evidence type="ECO:0000256" key="2">
    <source>
        <dbReference type="ARBA" id="ARBA00022723"/>
    </source>
</evidence>
<feature type="compositionally biased region" description="Polar residues" evidence="8">
    <location>
        <begin position="636"/>
        <end position="648"/>
    </location>
</feature>
<feature type="domain" description="C2H2-type" evidence="9">
    <location>
        <begin position="844"/>
        <end position="866"/>
    </location>
</feature>
<protein>
    <submittedName>
        <fullName evidence="11">Zinc finger protein 780B-like</fullName>
    </submittedName>
</protein>
<feature type="compositionally biased region" description="Polar residues" evidence="8">
    <location>
        <begin position="81"/>
        <end position="90"/>
    </location>
</feature>
<dbReference type="PROSITE" id="PS00028">
    <property type="entry name" value="ZINC_FINGER_C2H2_1"/>
    <property type="match status" value="3"/>
</dbReference>
<dbReference type="InterPro" id="IPR036236">
    <property type="entry name" value="Znf_C2H2_sf"/>
</dbReference>